<sequence>MSAAAAPPPHGPAPAYVVNVCVALRRGDRWLLIVRHPDLGHAGGTLSVPGGKVEEARPRDDVLEATARREAAEEVGVDLDGVPLRYAESTFFVSDQGTPVVNVVFAARLPEGAEPYAAAPGEVSGLRWLTREELEAEADCPSWTVRNIRSAAAVLVMDPPNT</sequence>
<comment type="caution">
    <text evidence="3">The sequence shown here is derived from an EMBL/GenBank/DDBJ whole genome shotgun (WGS) entry which is preliminary data.</text>
</comment>
<dbReference type="Gene3D" id="3.90.79.10">
    <property type="entry name" value="Nucleoside Triphosphate Pyrophosphohydrolase"/>
    <property type="match status" value="1"/>
</dbReference>
<evidence type="ECO:0000256" key="1">
    <source>
        <dbReference type="ARBA" id="ARBA00005582"/>
    </source>
</evidence>
<proteinExistence type="inferred from homology"/>
<evidence type="ECO:0000313" key="3">
    <source>
        <dbReference type="EMBL" id="GAA2082416.1"/>
    </source>
</evidence>
<dbReference type="Proteomes" id="UP001500016">
    <property type="component" value="Unassembled WGS sequence"/>
</dbReference>
<gene>
    <name evidence="3" type="ORF">GCM10009801_42140</name>
</gene>
<dbReference type="Pfam" id="PF00293">
    <property type="entry name" value="NUDIX"/>
    <property type="match status" value="1"/>
</dbReference>
<dbReference type="SUPFAM" id="SSF55811">
    <property type="entry name" value="Nudix"/>
    <property type="match status" value="1"/>
</dbReference>
<evidence type="ECO:0000313" key="4">
    <source>
        <dbReference type="Proteomes" id="UP001500016"/>
    </source>
</evidence>
<keyword evidence="4" id="KW-1185">Reference proteome</keyword>
<dbReference type="RefSeq" id="WP_344530441.1">
    <property type="nucleotide sequence ID" value="NZ_BAAAPE010000011.1"/>
</dbReference>
<dbReference type="PROSITE" id="PS51462">
    <property type="entry name" value="NUDIX"/>
    <property type="match status" value="1"/>
</dbReference>
<accession>A0ABN2W3H7</accession>
<protein>
    <recommendedName>
        <fullName evidence="2">Nudix hydrolase domain-containing protein</fullName>
    </recommendedName>
</protein>
<name>A0ABN2W3H7_9ACTN</name>
<feature type="domain" description="Nudix hydrolase" evidence="2">
    <location>
        <begin position="14"/>
        <end position="153"/>
    </location>
</feature>
<dbReference type="InterPro" id="IPR015797">
    <property type="entry name" value="NUDIX_hydrolase-like_dom_sf"/>
</dbReference>
<dbReference type="PANTHER" id="PTHR43736:SF1">
    <property type="entry name" value="DIHYDRONEOPTERIN TRIPHOSPHATE DIPHOSPHATASE"/>
    <property type="match status" value="1"/>
</dbReference>
<evidence type="ECO:0000259" key="2">
    <source>
        <dbReference type="PROSITE" id="PS51462"/>
    </source>
</evidence>
<organism evidence="3 4">
    <name type="scientific">Streptomyces albiaxialis</name>
    <dbReference type="NCBI Taxonomy" id="329523"/>
    <lineage>
        <taxon>Bacteria</taxon>
        <taxon>Bacillati</taxon>
        <taxon>Actinomycetota</taxon>
        <taxon>Actinomycetes</taxon>
        <taxon>Kitasatosporales</taxon>
        <taxon>Streptomycetaceae</taxon>
        <taxon>Streptomyces</taxon>
    </lineage>
</organism>
<reference evidence="3 4" key="1">
    <citation type="journal article" date="2019" name="Int. J. Syst. Evol. Microbiol.">
        <title>The Global Catalogue of Microorganisms (GCM) 10K type strain sequencing project: providing services to taxonomists for standard genome sequencing and annotation.</title>
        <authorList>
            <consortium name="The Broad Institute Genomics Platform"/>
            <consortium name="The Broad Institute Genome Sequencing Center for Infectious Disease"/>
            <person name="Wu L."/>
            <person name="Ma J."/>
        </authorList>
    </citation>
    <scope>NUCLEOTIDE SEQUENCE [LARGE SCALE GENOMIC DNA]</scope>
    <source>
        <strain evidence="3 4">JCM 15478</strain>
    </source>
</reference>
<dbReference type="CDD" id="cd02883">
    <property type="entry name" value="NUDIX_Hydrolase"/>
    <property type="match status" value="1"/>
</dbReference>
<comment type="similarity">
    <text evidence="1">Belongs to the Nudix hydrolase family.</text>
</comment>
<dbReference type="InterPro" id="IPR000086">
    <property type="entry name" value="NUDIX_hydrolase_dom"/>
</dbReference>
<dbReference type="PANTHER" id="PTHR43736">
    <property type="entry name" value="ADP-RIBOSE PYROPHOSPHATASE"/>
    <property type="match status" value="1"/>
</dbReference>
<dbReference type="EMBL" id="BAAAPE010000011">
    <property type="protein sequence ID" value="GAA2082416.1"/>
    <property type="molecule type" value="Genomic_DNA"/>
</dbReference>